<protein>
    <submittedName>
        <fullName evidence="8">Uncharacterized protein</fullName>
    </submittedName>
</protein>
<evidence type="ECO:0000256" key="7">
    <source>
        <dbReference type="SAM" id="SignalP"/>
    </source>
</evidence>
<evidence type="ECO:0000256" key="3">
    <source>
        <dbReference type="ARBA" id="ARBA00022692"/>
    </source>
</evidence>
<evidence type="ECO:0000256" key="5">
    <source>
        <dbReference type="ARBA" id="ARBA00023136"/>
    </source>
</evidence>
<organism evidence="8">
    <name type="scientific">Eucampia antarctica</name>
    <dbReference type="NCBI Taxonomy" id="49252"/>
    <lineage>
        <taxon>Eukaryota</taxon>
        <taxon>Sar</taxon>
        <taxon>Stramenopiles</taxon>
        <taxon>Ochrophyta</taxon>
        <taxon>Bacillariophyta</taxon>
        <taxon>Mediophyceae</taxon>
        <taxon>Biddulphiophycidae</taxon>
        <taxon>Hemiaulales</taxon>
        <taxon>Hemiaulaceae</taxon>
        <taxon>Eucampia</taxon>
    </lineage>
</organism>
<dbReference type="PANTHER" id="PTHR11266:SF121">
    <property type="entry name" value="OS09G0315000 PROTEIN"/>
    <property type="match status" value="1"/>
</dbReference>
<evidence type="ECO:0000256" key="4">
    <source>
        <dbReference type="ARBA" id="ARBA00022989"/>
    </source>
</evidence>
<dbReference type="PANTHER" id="PTHR11266">
    <property type="entry name" value="PEROXISOMAL MEMBRANE PROTEIN 2, PXMP2 MPV17"/>
    <property type="match status" value="1"/>
</dbReference>
<dbReference type="GO" id="GO:0016020">
    <property type="term" value="C:membrane"/>
    <property type="evidence" value="ECO:0007669"/>
    <property type="project" value="UniProtKB-SubCell"/>
</dbReference>
<gene>
    <name evidence="8" type="ORF">EANT1437_LOCUS734</name>
</gene>
<evidence type="ECO:0000313" key="8">
    <source>
        <dbReference type="EMBL" id="CAD9656935.1"/>
    </source>
</evidence>
<keyword evidence="7" id="KW-0732">Signal</keyword>
<sequence length="322" mass="36058">MKWLKCYHSIILFVCVVHVSDAFVGPQNSINSNHATRPYSSYRLPSFSFDHKQSLLTSGTRMRSSSDLQMSVLGGACRAYNLALRTYPLLTNSLTSSLLCGCGDILAQVKGYRSRQDTGRISWRKSFKSVDKMRLLRFAAKGLIGGLIWAMWYDASELILQHFERGYLFATFANLSTAGRTVLRTSILLLLEQFLCCPIIFGLWDLPIATVLNGAPLRRIPFEIRTKLGDMLVENAKLWTVANVIVYNVPVHFRTGLSSVFDIWWESIVSEFAADCGKDEDCSIELVDQSLMPVQYSASDNTPAAVFIISNSTDVSYSDDLN</sequence>
<keyword evidence="3" id="KW-0812">Transmembrane</keyword>
<comment type="similarity">
    <text evidence="2 6">Belongs to the peroxisomal membrane protein PXMP2/4 family.</text>
</comment>
<dbReference type="EMBL" id="HBHI01001518">
    <property type="protein sequence ID" value="CAD9656935.1"/>
    <property type="molecule type" value="Transcribed_RNA"/>
</dbReference>
<keyword evidence="5" id="KW-0472">Membrane</keyword>
<dbReference type="GO" id="GO:0005737">
    <property type="term" value="C:cytoplasm"/>
    <property type="evidence" value="ECO:0007669"/>
    <property type="project" value="TreeGrafter"/>
</dbReference>
<feature type="signal peptide" evidence="7">
    <location>
        <begin position="1"/>
        <end position="22"/>
    </location>
</feature>
<evidence type="ECO:0000256" key="1">
    <source>
        <dbReference type="ARBA" id="ARBA00004141"/>
    </source>
</evidence>
<evidence type="ECO:0000256" key="2">
    <source>
        <dbReference type="ARBA" id="ARBA00006824"/>
    </source>
</evidence>
<feature type="chain" id="PRO_5030516199" evidence="7">
    <location>
        <begin position="23"/>
        <end position="322"/>
    </location>
</feature>
<accession>A0A7S2R016</accession>
<name>A0A7S2R016_9STRA</name>
<dbReference type="InterPro" id="IPR007248">
    <property type="entry name" value="Mpv17_PMP22"/>
</dbReference>
<comment type="subcellular location">
    <subcellularLocation>
        <location evidence="1">Membrane</location>
        <topology evidence="1">Multi-pass membrane protein</topology>
    </subcellularLocation>
</comment>
<reference evidence="8" key="1">
    <citation type="submission" date="2021-01" db="EMBL/GenBank/DDBJ databases">
        <authorList>
            <person name="Corre E."/>
            <person name="Pelletier E."/>
            <person name="Niang G."/>
            <person name="Scheremetjew M."/>
            <person name="Finn R."/>
            <person name="Kale V."/>
            <person name="Holt S."/>
            <person name="Cochrane G."/>
            <person name="Meng A."/>
            <person name="Brown T."/>
            <person name="Cohen L."/>
        </authorList>
    </citation>
    <scope>NUCLEOTIDE SEQUENCE</scope>
    <source>
        <strain evidence="8">CCMP1452</strain>
    </source>
</reference>
<keyword evidence="4" id="KW-1133">Transmembrane helix</keyword>
<evidence type="ECO:0000256" key="6">
    <source>
        <dbReference type="RuleBase" id="RU363053"/>
    </source>
</evidence>
<proteinExistence type="inferred from homology"/>
<dbReference type="AlphaFoldDB" id="A0A7S2R016"/>